<comment type="caution">
    <text evidence="1">The sequence shown here is derived from an EMBL/GenBank/DDBJ whole genome shotgun (WGS) entry which is preliminary data.</text>
</comment>
<proteinExistence type="predicted"/>
<dbReference type="EMBL" id="JALBCA010000119">
    <property type="protein sequence ID" value="KAI2382528.1"/>
    <property type="molecule type" value="Genomic_DNA"/>
</dbReference>
<name>A0ACB8UPV4_9EURO</name>
<sequence>MTSSPTQPAANSSPQPAEDPYQQLHSYPFSTDTEFKLGLAMILRQPGTPATEEQINRTDDLVLRAKCFYYSRKQSIQPPLDFLAYKTWLQSHAEALSEDPAASAEPSSTETSTGPAVSEPPTTTVTSQEAPAATSSSPSTQEQPAYPSSFAHIVELITTGQPIPGIQQIPDTILTGQEGPSTATRRLKPWELQEEKNSQTGNGESDSKEKPVEVNSQGAV</sequence>
<gene>
    <name evidence="1" type="ORF">LOY88_005941</name>
</gene>
<protein>
    <submittedName>
        <fullName evidence="1">Uncharacterized protein</fullName>
    </submittedName>
</protein>
<organism evidence="1">
    <name type="scientific">Ophidiomyces ophidiicola</name>
    <dbReference type="NCBI Taxonomy" id="1387563"/>
    <lineage>
        <taxon>Eukaryota</taxon>
        <taxon>Fungi</taxon>
        <taxon>Dikarya</taxon>
        <taxon>Ascomycota</taxon>
        <taxon>Pezizomycotina</taxon>
        <taxon>Eurotiomycetes</taxon>
        <taxon>Eurotiomycetidae</taxon>
        <taxon>Onygenales</taxon>
        <taxon>Onygenaceae</taxon>
        <taxon>Ophidiomyces</taxon>
    </lineage>
</organism>
<accession>A0ACB8UPV4</accession>
<evidence type="ECO:0000313" key="1">
    <source>
        <dbReference type="EMBL" id="KAI2382528.1"/>
    </source>
</evidence>
<reference evidence="1" key="1">
    <citation type="journal article" date="2022" name="bioRxiv">
        <title>Population genetic analysis of Ophidiomyces ophidiicola, the causative agent of snake fungal disease, indicates recent introductions to the USA.</title>
        <authorList>
            <person name="Ladner J.T."/>
            <person name="Palmer J.M."/>
            <person name="Ettinger C.L."/>
            <person name="Stajich J.E."/>
            <person name="Farrell T.M."/>
            <person name="Glorioso B.M."/>
            <person name="Lawson B."/>
            <person name="Price S.J."/>
            <person name="Stengle A.G."/>
            <person name="Grear D.A."/>
            <person name="Lorch J.M."/>
        </authorList>
    </citation>
    <scope>NUCLEOTIDE SEQUENCE</scope>
    <source>
        <strain evidence="1">NWHC 24266-5</strain>
    </source>
</reference>